<dbReference type="InterPro" id="IPR043128">
    <property type="entry name" value="Rev_trsase/Diguanyl_cyclase"/>
</dbReference>
<comment type="caution">
    <text evidence="3">The sequence shown here is derived from an EMBL/GenBank/DDBJ whole genome shotgun (WGS) entry which is preliminary data.</text>
</comment>
<dbReference type="SUPFAM" id="SSF55073">
    <property type="entry name" value="Nucleotide cyclase"/>
    <property type="match status" value="1"/>
</dbReference>
<feature type="transmembrane region" description="Helical" evidence="1">
    <location>
        <begin position="99"/>
        <end position="115"/>
    </location>
</feature>
<keyword evidence="1" id="KW-0812">Transmembrane</keyword>
<dbReference type="NCBIfam" id="TIGR00254">
    <property type="entry name" value="GGDEF"/>
    <property type="match status" value="1"/>
</dbReference>
<evidence type="ECO:0000313" key="3">
    <source>
        <dbReference type="EMBL" id="MFC6200384.1"/>
    </source>
</evidence>
<evidence type="ECO:0000256" key="1">
    <source>
        <dbReference type="SAM" id="Phobius"/>
    </source>
</evidence>
<feature type="domain" description="GGDEF" evidence="2">
    <location>
        <begin position="242"/>
        <end position="376"/>
    </location>
</feature>
<dbReference type="SMART" id="SM00267">
    <property type="entry name" value="GGDEF"/>
    <property type="match status" value="1"/>
</dbReference>
<feature type="transmembrane region" description="Helical" evidence="1">
    <location>
        <begin position="172"/>
        <end position="195"/>
    </location>
</feature>
<dbReference type="CDD" id="cd01949">
    <property type="entry name" value="GGDEF"/>
    <property type="match status" value="1"/>
</dbReference>
<dbReference type="Gene3D" id="3.30.70.270">
    <property type="match status" value="1"/>
</dbReference>
<evidence type="ECO:0000313" key="4">
    <source>
        <dbReference type="Proteomes" id="UP001596171"/>
    </source>
</evidence>
<name>A0ABW1SFR6_9LACO</name>
<keyword evidence="1" id="KW-0472">Membrane</keyword>
<keyword evidence="4" id="KW-1185">Reference proteome</keyword>
<accession>A0ABW1SFR6</accession>
<keyword evidence="1" id="KW-1133">Transmembrane helix</keyword>
<dbReference type="InterPro" id="IPR000160">
    <property type="entry name" value="GGDEF_dom"/>
</dbReference>
<evidence type="ECO:0000259" key="2">
    <source>
        <dbReference type="PROSITE" id="PS50887"/>
    </source>
</evidence>
<dbReference type="InterPro" id="IPR050469">
    <property type="entry name" value="Diguanylate_Cyclase"/>
</dbReference>
<sequence>MTWLNWQVPPFVTSVFFVLGVLALYQLSINWITVLVHEWHLPITDNRVRTWYGIIYMLVFIFGIQTIIVGTNYSWQFMNFQIIGLIFCAYFLDIHVRYYAFVPIAFVFMVFNGSLDNWESWCHAITLIFFFWSLNLFRDRYQERRGAPFIYMIISVSFGGLLWFWMKLKFNFSWITFGQEWLYLVIFEVLLYVYVNMLTRDTEFKQQLAQFASHDALTGTENYAAYSGSMQYLFNESQQHKLPLSMMMFDIDHFKKINDTYGHTAGDRVLQAVTQTVQAVLGANDTRIKLYRTGGEEFNVVFPGYDTATAEPIVRQAFAAVNHLKVQVGEQQIELSISVGLCAMISDDQTPIDFYQRVDQNLYYSKQHGRMQITID</sequence>
<proteinExistence type="predicted"/>
<dbReference type="Pfam" id="PF00990">
    <property type="entry name" value="GGDEF"/>
    <property type="match status" value="1"/>
</dbReference>
<dbReference type="InterPro" id="IPR029787">
    <property type="entry name" value="Nucleotide_cyclase"/>
</dbReference>
<dbReference type="RefSeq" id="WP_137616158.1">
    <property type="nucleotide sequence ID" value="NZ_BJDI01000007.1"/>
</dbReference>
<dbReference type="PANTHER" id="PTHR45138">
    <property type="entry name" value="REGULATORY COMPONENTS OF SENSORY TRANSDUCTION SYSTEM"/>
    <property type="match status" value="1"/>
</dbReference>
<feature type="transmembrane region" description="Helical" evidence="1">
    <location>
        <begin position="12"/>
        <end position="36"/>
    </location>
</feature>
<dbReference type="EMBL" id="JBHSSE010000002">
    <property type="protein sequence ID" value="MFC6200384.1"/>
    <property type="molecule type" value="Genomic_DNA"/>
</dbReference>
<feature type="transmembrane region" description="Helical" evidence="1">
    <location>
        <begin position="74"/>
        <end position="92"/>
    </location>
</feature>
<feature type="transmembrane region" description="Helical" evidence="1">
    <location>
        <begin position="149"/>
        <end position="166"/>
    </location>
</feature>
<organism evidence="3 4">
    <name type="scientific">Lactiplantibacillus nangangensis</name>
    <dbReference type="NCBI Taxonomy" id="2559917"/>
    <lineage>
        <taxon>Bacteria</taxon>
        <taxon>Bacillati</taxon>
        <taxon>Bacillota</taxon>
        <taxon>Bacilli</taxon>
        <taxon>Lactobacillales</taxon>
        <taxon>Lactobacillaceae</taxon>
        <taxon>Lactiplantibacillus</taxon>
    </lineage>
</organism>
<gene>
    <name evidence="3" type="ORF">ACFP1L_00570</name>
</gene>
<dbReference type="PROSITE" id="PS50887">
    <property type="entry name" value="GGDEF"/>
    <property type="match status" value="1"/>
</dbReference>
<reference evidence="4" key="1">
    <citation type="journal article" date="2019" name="Int. J. Syst. Evol. Microbiol.">
        <title>The Global Catalogue of Microorganisms (GCM) 10K type strain sequencing project: providing services to taxonomists for standard genome sequencing and annotation.</title>
        <authorList>
            <consortium name="The Broad Institute Genomics Platform"/>
            <consortium name="The Broad Institute Genome Sequencing Center for Infectious Disease"/>
            <person name="Wu L."/>
            <person name="Ma J."/>
        </authorList>
    </citation>
    <scope>NUCLEOTIDE SEQUENCE [LARGE SCALE GENOMIC DNA]</scope>
    <source>
        <strain evidence="4">CCM 8930</strain>
    </source>
</reference>
<feature type="transmembrane region" description="Helical" evidence="1">
    <location>
        <begin position="121"/>
        <end position="137"/>
    </location>
</feature>
<dbReference type="PANTHER" id="PTHR45138:SF9">
    <property type="entry name" value="DIGUANYLATE CYCLASE DGCM-RELATED"/>
    <property type="match status" value="1"/>
</dbReference>
<dbReference type="Proteomes" id="UP001596171">
    <property type="component" value="Unassembled WGS sequence"/>
</dbReference>
<feature type="transmembrane region" description="Helical" evidence="1">
    <location>
        <begin position="48"/>
        <end position="68"/>
    </location>
</feature>
<protein>
    <submittedName>
        <fullName evidence="3">GGDEF domain-containing protein</fullName>
    </submittedName>
</protein>